<gene>
    <name evidence="2" type="ORF">MOTC310_24180</name>
</gene>
<accession>A0ABU7TVJ7</accession>
<proteinExistence type="predicted"/>
<comment type="caution">
    <text evidence="2">The sequence shown here is derived from an EMBL/GenBank/DDBJ whole genome shotgun (WGS) entry which is preliminary data.</text>
</comment>
<feature type="compositionally biased region" description="Polar residues" evidence="1">
    <location>
        <begin position="108"/>
        <end position="117"/>
    </location>
</feature>
<name>A0ABU7TVJ7_9HYPH</name>
<evidence type="ECO:0000313" key="2">
    <source>
        <dbReference type="EMBL" id="MEE7493384.1"/>
    </source>
</evidence>
<protein>
    <recommendedName>
        <fullName evidence="4">Transposase</fullName>
    </recommendedName>
</protein>
<reference evidence="2 3" key="1">
    <citation type="journal article" date="2012" name="Genet. Mol. Biol.">
        <title>Analysis of 16S rRNA and mxaF genes revealing insights into Methylobacterium niche-specific plant association.</title>
        <authorList>
            <person name="Dourado M.N."/>
            <person name="Andreote F.D."/>
            <person name="Dini-Andreote F."/>
            <person name="Conti R."/>
            <person name="Araujo J.M."/>
            <person name="Araujo W.L."/>
        </authorList>
    </citation>
    <scope>NUCLEOTIDE SEQUENCE [LARGE SCALE GENOMIC DNA]</scope>
    <source>
        <strain evidence="2 3">TC3-10</strain>
    </source>
</reference>
<feature type="region of interest" description="Disordered" evidence="1">
    <location>
        <begin position="84"/>
        <end position="117"/>
    </location>
</feature>
<evidence type="ECO:0000256" key="1">
    <source>
        <dbReference type="SAM" id="MobiDB-lite"/>
    </source>
</evidence>
<evidence type="ECO:0000313" key="3">
    <source>
        <dbReference type="Proteomes" id="UP001355206"/>
    </source>
</evidence>
<sequence length="117" mass="12820">MQAMKRAQASVARKDEARKKAGGGKCRSVKAELQRAAILRIAGRGANWARTRAQQDVALMMRYRPVLVATDPKRMMPSLLKLDGPAVRRRPDGGEVEGGGHLLRRSVRSTLERSASA</sequence>
<evidence type="ECO:0008006" key="4">
    <source>
        <dbReference type="Google" id="ProtNLM"/>
    </source>
</evidence>
<keyword evidence="3" id="KW-1185">Reference proteome</keyword>
<feature type="region of interest" description="Disordered" evidence="1">
    <location>
        <begin position="1"/>
        <end position="26"/>
    </location>
</feature>
<dbReference type="EMBL" id="MLCA01000014">
    <property type="protein sequence ID" value="MEE7493384.1"/>
    <property type="molecule type" value="Genomic_DNA"/>
</dbReference>
<dbReference type="Proteomes" id="UP001355206">
    <property type="component" value="Unassembled WGS sequence"/>
</dbReference>
<organism evidence="2 3">
    <name type="scientific">Methylobacterium oryzae</name>
    <dbReference type="NCBI Taxonomy" id="334852"/>
    <lineage>
        <taxon>Bacteria</taxon>
        <taxon>Pseudomonadati</taxon>
        <taxon>Pseudomonadota</taxon>
        <taxon>Alphaproteobacteria</taxon>
        <taxon>Hyphomicrobiales</taxon>
        <taxon>Methylobacteriaceae</taxon>
        <taxon>Methylobacterium</taxon>
    </lineage>
</organism>
<dbReference type="RefSeq" id="WP_331303615.1">
    <property type="nucleotide sequence ID" value="NZ_MLCA01000014.1"/>
</dbReference>